<protein>
    <recommendedName>
        <fullName evidence="1">Retrovirus-related Pol polyprotein from transposon TNT 1-94-like beta-barrel domain-containing protein</fullName>
    </recommendedName>
</protein>
<dbReference type="InterPro" id="IPR054722">
    <property type="entry name" value="PolX-like_BBD"/>
</dbReference>
<proteinExistence type="predicted"/>
<dbReference type="Pfam" id="PF22936">
    <property type="entry name" value="Pol_BBD"/>
    <property type="match status" value="1"/>
</dbReference>
<evidence type="ECO:0000259" key="1">
    <source>
        <dbReference type="Pfam" id="PF22936"/>
    </source>
</evidence>
<organism evidence="2 3">
    <name type="scientific">Popillia japonica</name>
    <name type="common">Japanese beetle</name>
    <dbReference type="NCBI Taxonomy" id="7064"/>
    <lineage>
        <taxon>Eukaryota</taxon>
        <taxon>Metazoa</taxon>
        <taxon>Ecdysozoa</taxon>
        <taxon>Arthropoda</taxon>
        <taxon>Hexapoda</taxon>
        <taxon>Insecta</taxon>
        <taxon>Pterygota</taxon>
        <taxon>Neoptera</taxon>
        <taxon>Endopterygota</taxon>
        <taxon>Coleoptera</taxon>
        <taxon>Polyphaga</taxon>
        <taxon>Scarabaeiformia</taxon>
        <taxon>Scarabaeidae</taxon>
        <taxon>Rutelinae</taxon>
        <taxon>Popillia</taxon>
    </lineage>
</organism>
<dbReference type="AlphaFoldDB" id="A0AAW1IT41"/>
<evidence type="ECO:0000313" key="2">
    <source>
        <dbReference type="EMBL" id="KAK9692780.1"/>
    </source>
</evidence>
<reference evidence="2 3" key="1">
    <citation type="journal article" date="2024" name="BMC Genomics">
        <title>De novo assembly and annotation of Popillia japonica's genome with initial clues to its potential as an invasive pest.</title>
        <authorList>
            <person name="Cucini C."/>
            <person name="Boschi S."/>
            <person name="Funari R."/>
            <person name="Cardaioli E."/>
            <person name="Iannotti N."/>
            <person name="Marturano G."/>
            <person name="Paoli F."/>
            <person name="Bruttini M."/>
            <person name="Carapelli A."/>
            <person name="Frati F."/>
            <person name="Nardi F."/>
        </authorList>
    </citation>
    <scope>NUCLEOTIDE SEQUENCE [LARGE SCALE GENOMIC DNA]</scope>
    <source>
        <strain evidence="2">DMR45628</strain>
    </source>
</reference>
<comment type="caution">
    <text evidence="2">The sequence shown here is derived from an EMBL/GenBank/DDBJ whole genome shotgun (WGS) entry which is preliminary data.</text>
</comment>
<keyword evidence="3" id="KW-1185">Reference proteome</keyword>
<dbReference type="PANTHER" id="PTHR47592:SF27">
    <property type="entry name" value="OS08G0421700 PROTEIN"/>
    <property type="match status" value="1"/>
</dbReference>
<gene>
    <name evidence="2" type="ORF">QE152_g34921</name>
</gene>
<name>A0AAW1IT41_POPJA</name>
<accession>A0AAW1IT41</accession>
<dbReference type="PANTHER" id="PTHR47592">
    <property type="entry name" value="PBF68 PROTEIN"/>
    <property type="match status" value="1"/>
</dbReference>
<sequence length="152" mass="17677">MDSGASAYMTFRKELFTTFQEEEKENSYVTLGNNTNLLIQGRGTVKIRKFVNNKWEDGEINNVLYVPELRKNLFSEGVVTNKGMKIVKVNERAQIYGKCGLLAQAVRDANNLYIMQFRTVTSETNIAEENPLRVWHERLAHINVKKIWYRKT</sequence>
<evidence type="ECO:0000313" key="3">
    <source>
        <dbReference type="Proteomes" id="UP001458880"/>
    </source>
</evidence>
<dbReference type="Proteomes" id="UP001458880">
    <property type="component" value="Unassembled WGS sequence"/>
</dbReference>
<dbReference type="EMBL" id="JASPKY010000567">
    <property type="protein sequence ID" value="KAK9692780.1"/>
    <property type="molecule type" value="Genomic_DNA"/>
</dbReference>
<feature type="domain" description="Retrovirus-related Pol polyprotein from transposon TNT 1-94-like beta-barrel" evidence="1">
    <location>
        <begin position="1"/>
        <end position="84"/>
    </location>
</feature>